<evidence type="ECO:0000313" key="2">
    <source>
        <dbReference type="Proteomes" id="UP000064844"/>
    </source>
</evidence>
<dbReference type="STRING" id="1297617.IB211_01243"/>
<dbReference type="EMBL" id="CP011307">
    <property type="protein sequence ID" value="ALP93636.1"/>
    <property type="molecule type" value="Genomic_DNA"/>
</dbReference>
<dbReference type="AlphaFoldDB" id="A0A0S2W2Q1"/>
<accession>A0A0S2W2Q1</accession>
<dbReference type="RefSeq" id="WP_058117464.1">
    <property type="nucleotide sequence ID" value="NZ_CP011307.1"/>
</dbReference>
<keyword evidence="2" id="KW-1185">Reference proteome</keyword>
<reference evidence="1 2" key="1">
    <citation type="journal article" date="2015" name="Nat. Commun.">
        <title>Production of butyrate from lysine and the Amadori product fructoselysine by a human gut commensal.</title>
        <authorList>
            <person name="Bui T.P."/>
            <person name="Ritari J."/>
            <person name="Boeren S."/>
            <person name="de Waard P."/>
            <person name="Plugge C.M."/>
            <person name="de Vos W.M."/>
        </authorList>
    </citation>
    <scope>NUCLEOTIDE SEQUENCE [LARGE SCALE GENOMIC DNA]</scope>
    <source>
        <strain evidence="1 2">AF211</strain>
    </source>
</reference>
<dbReference type="Gene3D" id="3.90.1720.10">
    <property type="entry name" value="endopeptidase domain like (from Nostoc punctiforme)"/>
    <property type="match status" value="1"/>
</dbReference>
<dbReference type="Proteomes" id="UP000064844">
    <property type="component" value="Chromosome"/>
</dbReference>
<protein>
    <submittedName>
        <fullName evidence="1">Uncharacterized protein</fullName>
    </submittedName>
</protein>
<evidence type="ECO:0000313" key="1">
    <source>
        <dbReference type="EMBL" id="ALP93636.1"/>
    </source>
</evidence>
<dbReference type="KEGG" id="ibu:IB211_01243"/>
<sequence>MSNQNKQLYIVISQTGTLLSRILKQITGAEYNHASISLSRDLERMYSFGRRHPYNPFWGGFVIESPRTGTFKRFSETKVLVLSVSVTEEQHAELKEMLDVMWKRRRKYGYNYIGLCLAYFHIVWKQEGCYYCSEFVGELLTKSRVDGTEQLRSSIIQPMQFLRMPHTLLYCGKLREYVCDPCSKDICEDIMNRTVHRQLP</sequence>
<proteinExistence type="predicted"/>
<reference evidence="2" key="2">
    <citation type="submission" date="2015-04" db="EMBL/GenBank/DDBJ databases">
        <title>A butyrogenic pathway from the amino acid lysine in a human gut commensal.</title>
        <authorList>
            <person name="de Vos W.M."/>
            <person name="Bui N.T.P."/>
            <person name="Plugge C.M."/>
            <person name="Ritari J."/>
        </authorList>
    </citation>
    <scope>NUCLEOTIDE SEQUENCE [LARGE SCALE GENOMIC DNA]</scope>
    <source>
        <strain evidence="2">AF211</strain>
    </source>
</reference>
<organism evidence="1 2">
    <name type="scientific">Intestinimonas butyriciproducens</name>
    <dbReference type="NCBI Taxonomy" id="1297617"/>
    <lineage>
        <taxon>Bacteria</taxon>
        <taxon>Bacillati</taxon>
        <taxon>Bacillota</taxon>
        <taxon>Clostridia</taxon>
        <taxon>Eubacteriales</taxon>
        <taxon>Intestinimonas</taxon>
    </lineage>
</organism>
<gene>
    <name evidence="1" type="ORF">IB211_01243</name>
</gene>
<name>A0A0S2W2Q1_9FIRM</name>